<dbReference type="GO" id="GO:0005524">
    <property type="term" value="F:ATP binding"/>
    <property type="evidence" value="ECO:0007669"/>
    <property type="project" value="UniProtKB-KW"/>
</dbReference>
<keyword evidence="8" id="KW-1003">Cell membrane</keyword>
<evidence type="ECO:0000256" key="22">
    <source>
        <dbReference type="ARBA" id="ARBA00023125"/>
    </source>
</evidence>
<keyword evidence="20" id="KW-0902">Two-component regulatory system</keyword>
<dbReference type="InterPro" id="IPR015162">
    <property type="entry name" value="CheY-binding"/>
</dbReference>
<dbReference type="Pfam" id="PF13677">
    <property type="entry name" value="MotB_plug"/>
    <property type="match status" value="1"/>
</dbReference>
<evidence type="ECO:0000313" key="33">
    <source>
        <dbReference type="EMBL" id="KGQ03877.1"/>
    </source>
</evidence>
<feature type="modified residue" description="Phosphohistidine" evidence="26">
    <location>
        <position position="741"/>
    </location>
</feature>
<evidence type="ECO:0000256" key="26">
    <source>
        <dbReference type="PROSITE-ProRule" id="PRU00110"/>
    </source>
</evidence>
<dbReference type="SUPFAM" id="SSF50341">
    <property type="entry name" value="CheW-like"/>
    <property type="match status" value="1"/>
</dbReference>
<dbReference type="InterPro" id="IPR002545">
    <property type="entry name" value="CheW-lke_dom"/>
</dbReference>
<comment type="caution">
    <text evidence="33">The sequence shown here is derived from an EMBL/GenBank/DDBJ whole genome shotgun (WGS) entry which is preliminary data.</text>
</comment>
<dbReference type="GO" id="GO:0003677">
    <property type="term" value="F:DNA binding"/>
    <property type="evidence" value="ECO:0007669"/>
    <property type="project" value="UniProtKB-KW"/>
</dbReference>
<dbReference type="SMART" id="SM00387">
    <property type="entry name" value="HATPase_c"/>
    <property type="match status" value="1"/>
</dbReference>
<keyword evidence="18" id="KW-0067">ATP-binding</keyword>
<dbReference type="SMART" id="SM00073">
    <property type="entry name" value="HPT"/>
    <property type="match status" value="1"/>
</dbReference>
<dbReference type="CDD" id="cd00731">
    <property type="entry name" value="CheA_reg"/>
    <property type="match status" value="1"/>
</dbReference>
<dbReference type="EC" id="2.7.13.3" evidence="6"/>
<dbReference type="PANTHER" id="PTHR43395">
    <property type="entry name" value="SENSOR HISTIDINE KINASE CHEA"/>
    <property type="match status" value="1"/>
</dbReference>
<dbReference type="SUPFAM" id="SSF160930">
    <property type="entry name" value="FlhC-like"/>
    <property type="match status" value="1"/>
</dbReference>
<evidence type="ECO:0000256" key="25">
    <source>
        <dbReference type="ARBA" id="ARBA00023163"/>
    </source>
</evidence>
<dbReference type="CDD" id="cd16916">
    <property type="entry name" value="HATPase_CheA-like"/>
    <property type="match status" value="1"/>
</dbReference>
<dbReference type="InterPro" id="IPR002898">
    <property type="entry name" value="MotA_ExbB_proton_chnl"/>
</dbReference>
<evidence type="ECO:0000256" key="20">
    <source>
        <dbReference type="ARBA" id="ARBA00023012"/>
    </source>
</evidence>
<keyword evidence="13 28" id="KW-0812">Transmembrane</keyword>
<evidence type="ECO:0000256" key="14">
    <source>
        <dbReference type="ARBA" id="ARBA00022723"/>
    </source>
</evidence>
<comment type="similarity">
    <text evidence="5">Belongs to the MotB family.</text>
</comment>
<evidence type="ECO:0000256" key="16">
    <source>
        <dbReference type="ARBA" id="ARBA00022777"/>
    </source>
</evidence>
<dbReference type="InterPro" id="IPR022522">
    <property type="entry name" value="Flagellar_motor_stator_MotA"/>
</dbReference>
<evidence type="ECO:0000256" key="13">
    <source>
        <dbReference type="ARBA" id="ARBA00022692"/>
    </source>
</evidence>
<evidence type="ECO:0000259" key="30">
    <source>
        <dbReference type="PROSITE" id="PS50851"/>
    </source>
</evidence>
<dbReference type="InterPro" id="IPR036890">
    <property type="entry name" value="HATPase_C_sf"/>
</dbReference>
<feature type="region of interest" description="Disordered" evidence="27">
    <location>
        <begin position="480"/>
        <end position="501"/>
    </location>
</feature>
<evidence type="ECO:0000259" key="32">
    <source>
        <dbReference type="PROSITE" id="PS51123"/>
    </source>
</evidence>
<evidence type="ECO:0000256" key="2">
    <source>
        <dbReference type="ARBA" id="ARBA00004162"/>
    </source>
</evidence>
<dbReference type="PROSITE" id="PS50851">
    <property type="entry name" value="CHEW"/>
    <property type="match status" value="1"/>
</dbReference>
<dbReference type="STRING" id="1245745.A0A0A2VC13"/>
<evidence type="ECO:0000256" key="1">
    <source>
        <dbReference type="ARBA" id="ARBA00000085"/>
    </source>
</evidence>
<dbReference type="InterPro" id="IPR036061">
    <property type="entry name" value="CheW-like_dom_sf"/>
</dbReference>
<dbReference type="SUPFAM" id="SSF47226">
    <property type="entry name" value="Histidine-containing phosphotransfer domain, HPT domain"/>
    <property type="match status" value="1"/>
</dbReference>
<dbReference type="Pfam" id="PF01584">
    <property type="entry name" value="CheW"/>
    <property type="match status" value="1"/>
</dbReference>
<dbReference type="FunFam" id="2.30.30.40:FF:000048">
    <property type="entry name" value="Chemotaxis protein CheA, putative"/>
    <property type="match status" value="1"/>
</dbReference>
<evidence type="ECO:0000256" key="10">
    <source>
        <dbReference type="ARBA" id="ARBA00022500"/>
    </source>
</evidence>
<dbReference type="Gene3D" id="3.30.70.400">
    <property type="entry name" value="CheY-binding domain of CheA"/>
    <property type="match status" value="1"/>
</dbReference>
<evidence type="ECO:0000313" key="34">
    <source>
        <dbReference type="Proteomes" id="UP000030106"/>
    </source>
</evidence>
<dbReference type="PANTHER" id="PTHR43395:SF10">
    <property type="entry name" value="CHEMOTAXIS PROTEIN CHEA"/>
    <property type="match status" value="1"/>
</dbReference>
<evidence type="ECO:0000256" key="15">
    <source>
        <dbReference type="ARBA" id="ARBA00022741"/>
    </source>
</evidence>
<dbReference type="Pfam" id="PF01618">
    <property type="entry name" value="MotA_ExbB"/>
    <property type="match status" value="1"/>
</dbReference>
<dbReference type="SMART" id="SM01231">
    <property type="entry name" value="H-kinase_dim"/>
    <property type="match status" value="1"/>
</dbReference>
<feature type="transmembrane region" description="Helical" evidence="28">
    <location>
        <begin position="123"/>
        <end position="145"/>
    </location>
</feature>
<evidence type="ECO:0000256" key="9">
    <source>
        <dbReference type="ARBA" id="ARBA00022490"/>
    </source>
</evidence>
<feature type="domain" description="Histidine kinase" evidence="29">
    <location>
        <begin position="951"/>
        <end position="1222"/>
    </location>
</feature>
<dbReference type="NCBIfam" id="NF006548">
    <property type="entry name" value="PRK09041.1"/>
    <property type="match status" value="1"/>
</dbReference>
<dbReference type="InterPro" id="IPR025713">
    <property type="entry name" value="MotB-like_N_dom"/>
</dbReference>
<feature type="transmembrane region" description="Helical" evidence="28">
    <location>
        <begin position="296"/>
        <end position="313"/>
    </location>
</feature>
<dbReference type="Pfam" id="PF09078">
    <property type="entry name" value="CheY-binding"/>
    <property type="match status" value="1"/>
</dbReference>
<evidence type="ECO:0000256" key="3">
    <source>
        <dbReference type="ARBA" id="ARBA00004496"/>
    </source>
</evidence>
<dbReference type="GO" id="GO:0005886">
    <property type="term" value="C:plasma membrane"/>
    <property type="evidence" value="ECO:0007669"/>
    <property type="project" value="UniProtKB-SubCell"/>
</dbReference>
<dbReference type="GO" id="GO:0045893">
    <property type="term" value="P:positive regulation of DNA-templated transcription"/>
    <property type="evidence" value="ECO:0007669"/>
    <property type="project" value="InterPro"/>
</dbReference>
<dbReference type="InterPro" id="IPR004105">
    <property type="entry name" value="CheA-like_dim"/>
</dbReference>
<dbReference type="CDD" id="cd00088">
    <property type="entry name" value="HPT"/>
    <property type="match status" value="1"/>
</dbReference>
<dbReference type="InterPro" id="IPR000540">
    <property type="entry name" value="Flag_MotA_CS"/>
</dbReference>
<dbReference type="InterPro" id="IPR007944">
    <property type="entry name" value="FlhC"/>
</dbReference>
<keyword evidence="11 26" id="KW-0597">Phosphoprotein</keyword>
<dbReference type="NCBIfam" id="NF007835">
    <property type="entry name" value="PRK10547.1"/>
    <property type="match status" value="1"/>
</dbReference>
<dbReference type="SUPFAM" id="SSF55874">
    <property type="entry name" value="ATPase domain of HSP90 chaperone/DNA topoisomerase II/histidine kinase"/>
    <property type="match status" value="1"/>
</dbReference>
<dbReference type="Pfam" id="PF05280">
    <property type="entry name" value="FlhC"/>
    <property type="match status" value="1"/>
</dbReference>
<dbReference type="SUPFAM" id="SSF47384">
    <property type="entry name" value="Homodimeric domain of signal transducing histidine kinase"/>
    <property type="match status" value="1"/>
</dbReference>
<evidence type="ECO:0000256" key="12">
    <source>
        <dbReference type="ARBA" id="ARBA00022679"/>
    </source>
</evidence>
<comment type="subcellular location">
    <subcellularLocation>
        <location evidence="4">Cell membrane</location>
        <topology evidence="4">Multi-pass membrane protein</topology>
    </subcellularLocation>
    <subcellularLocation>
        <location evidence="2">Cell membrane</location>
        <topology evidence="2">Single-pass membrane protein</topology>
    </subcellularLocation>
    <subcellularLocation>
        <location evidence="3">Cytoplasm</location>
    </subcellularLocation>
</comment>
<dbReference type="InterPro" id="IPR051315">
    <property type="entry name" value="Bact_Chemotaxis_CheA"/>
</dbReference>
<evidence type="ECO:0000259" key="31">
    <source>
        <dbReference type="PROSITE" id="PS50894"/>
    </source>
</evidence>
<dbReference type="InterPro" id="IPR036641">
    <property type="entry name" value="HPT_dom_sf"/>
</dbReference>
<dbReference type="InterPro" id="IPR036097">
    <property type="entry name" value="HisK_dim/P_sf"/>
</dbReference>
<dbReference type="HOGENOM" id="CLU_256577_0_0_1"/>
<keyword evidence="10" id="KW-0145">Chemotaxis</keyword>
<dbReference type="Gene3D" id="1.10.287.560">
    <property type="entry name" value="Histidine kinase CheA-like, homodimeric domain"/>
    <property type="match status" value="1"/>
</dbReference>
<keyword evidence="9" id="KW-0963">Cytoplasm</keyword>
<evidence type="ECO:0000256" key="7">
    <source>
        <dbReference type="ARBA" id="ARBA00021495"/>
    </source>
</evidence>
<evidence type="ECO:0000256" key="27">
    <source>
        <dbReference type="SAM" id="MobiDB-lite"/>
    </source>
</evidence>
<evidence type="ECO:0000256" key="11">
    <source>
        <dbReference type="ARBA" id="ARBA00022553"/>
    </source>
</evidence>
<name>A0A0A2VC13_BEABA</name>
<dbReference type="Gene3D" id="3.30.565.10">
    <property type="entry name" value="Histidine kinase-like ATPase, C-terminal domain"/>
    <property type="match status" value="1"/>
</dbReference>
<dbReference type="Pfam" id="PF02518">
    <property type="entry name" value="HATPase_c"/>
    <property type="match status" value="1"/>
</dbReference>
<dbReference type="InterPro" id="IPR037006">
    <property type="entry name" value="CheA-like_homodim_sf"/>
</dbReference>
<keyword evidence="19 28" id="KW-1133">Transmembrane helix</keyword>
<keyword evidence="15" id="KW-0547">Nucleotide-binding</keyword>
<evidence type="ECO:0000256" key="18">
    <source>
        <dbReference type="ARBA" id="ARBA00022840"/>
    </source>
</evidence>
<dbReference type="Gene3D" id="3.30.1330.60">
    <property type="entry name" value="OmpA-like domain"/>
    <property type="match status" value="1"/>
</dbReference>
<evidence type="ECO:0000256" key="19">
    <source>
        <dbReference type="ARBA" id="ARBA00022989"/>
    </source>
</evidence>
<dbReference type="SUPFAM" id="SSF55052">
    <property type="entry name" value="CheY-binding domain of CheA"/>
    <property type="match status" value="1"/>
</dbReference>
<gene>
    <name evidence="33" type="ORF">BBAD15_g10893</name>
</gene>
<feature type="region of interest" description="Disordered" evidence="27">
    <location>
        <begin position="955"/>
        <end position="974"/>
    </location>
</feature>
<feature type="transmembrane region" description="Helical" evidence="28">
    <location>
        <begin position="431"/>
        <end position="450"/>
    </location>
</feature>
<evidence type="ECO:0000256" key="24">
    <source>
        <dbReference type="ARBA" id="ARBA00023159"/>
    </source>
</evidence>
<feature type="transmembrane region" description="Helical" evidence="28">
    <location>
        <begin position="325"/>
        <end position="344"/>
    </location>
</feature>
<dbReference type="SUPFAM" id="SSF103088">
    <property type="entry name" value="OmpA-like"/>
    <property type="match status" value="1"/>
</dbReference>
<keyword evidence="21" id="KW-0805">Transcription regulation</keyword>
<dbReference type="InterPro" id="IPR008207">
    <property type="entry name" value="Sig_transdc_His_kin_Hpt_dom"/>
</dbReference>
<evidence type="ECO:0000256" key="6">
    <source>
        <dbReference type="ARBA" id="ARBA00012438"/>
    </source>
</evidence>
<dbReference type="FunFam" id="3.30.565.10:FF:000016">
    <property type="entry name" value="Chemotaxis protein CheA, putative"/>
    <property type="match status" value="1"/>
</dbReference>
<keyword evidence="22" id="KW-0238">DNA-binding</keyword>
<keyword evidence="25" id="KW-0804">Transcription</keyword>
<evidence type="ECO:0000256" key="28">
    <source>
        <dbReference type="SAM" id="Phobius"/>
    </source>
</evidence>
<dbReference type="Pfam" id="PF02895">
    <property type="entry name" value="H-kinase_dim"/>
    <property type="match status" value="1"/>
</dbReference>
<dbReference type="InterPro" id="IPR005467">
    <property type="entry name" value="His_kinase_dom"/>
</dbReference>
<organism evidence="33 34">
    <name type="scientific">Beauveria bassiana D1-5</name>
    <dbReference type="NCBI Taxonomy" id="1245745"/>
    <lineage>
        <taxon>Eukaryota</taxon>
        <taxon>Fungi</taxon>
        <taxon>Dikarya</taxon>
        <taxon>Ascomycota</taxon>
        <taxon>Pezizomycotina</taxon>
        <taxon>Sordariomycetes</taxon>
        <taxon>Hypocreomycetidae</taxon>
        <taxon>Hypocreales</taxon>
        <taxon>Cordycipitaceae</taxon>
        <taxon>Beauveria</taxon>
    </lineage>
</organism>
<evidence type="ECO:0000259" key="29">
    <source>
        <dbReference type="PROSITE" id="PS50109"/>
    </source>
</evidence>
<dbReference type="InterPro" id="IPR036737">
    <property type="entry name" value="OmpA-like_sf"/>
</dbReference>
<dbReference type="PROSITE" id="PS01307">
    <property type="entry name" value="MOTA"/>
    <property type="match status" value="1"/>
</dbReference>
<dbReference type="CDD" id="cd07185">
    <property type="entry name" value="OmpA_C-like"/>
    <property type="match status" value="1"/>
</dbReference>
<evidence type="ECO:0000256" key="8">
    <source>
        <dbReference type="ARBA" id="ARBA00022475"/>
    </source>
</evidence>
<dbReference type="SMART" id="SM00260">
    <property type="entry name" value="CheW"/>
    <property type="match status" value="1"/>
</dbReference>
<dbReference type="EMBL" id="ANFO01001146">
    <property type="protein sequence ID" value="KGQ03877.1"/>
    <property type="molecule type" value="Genomic_DNA"/>
</dbReference>
<protein>
    <recommendedName>
        <fullName evidence="7">Chemotaxis protein CheA</fullName>
        <ecNumber evidence="6">2.7.13.3</ecNumber>
    </recommendedName>
</protein>
<keyword evidence="16" id="KW-0418">Kinase</keyword>
<dbReference type="InterPro" id="IPR006665">
    <property type="entry name" value="OmpA-like"/>
</dbReference>
<accession>A0A0A2VC13</accession>
<evidence type="ECO:0000256" key="4">
    <source>
        <dbReference type="ARBA" id="ARBA00004651"/>
    </source>
</evidence>
<dbReference type="NCBIfam" id="TIGR03818">
    <property type="entry name" value="MotA1"/>
    <property type="match status" value="1"/>
</dbReference>
<dbReference type="Pfam" id="PF00691">
    <property type="entry name" value="OmpA"/>
    <property type="match status" value="1"/>
</dbReference>
<feature type="domain" description="OmpA-like" evidence="32">
    <location>
        <begin position="551"/>
        <end position="671"/>
    </location>
</feature>
<reference evidence="33 34" key="1">
    <citation type="submission" date="2012-10" db="EMBL/GenBank/DDBJ databases">
        <title>Genome sequencing and analysis of entomopathogenic fungi Beauveria bassiana D1-5.</title>
        <authorList>
            <person name="Li Q."/>
            <person name="Wang L."/>
            <person name="Zhang Z."/>
            <person name="Wang Q."/>
            <person name="Ren J."/>
            <person name="Wang M."/>
            <person name="Xu W."/>
            <person name="Wang J."/>
            <person name="Lu Y."/>
            <person name="Du Q."/>
            <person name="Sun Z."/>
        </authorList>
    </citation>
    <scope>NUCLEOTIDE SEQUENCE [LARGE SCALE GENOMIC DNA]</scope>
    <source>
        <strain evidence="33 34">D1-5</strain>
    </source>
</reference>
<evidence type="ECO:0000256" key="5">
    <source>
        <dbReference type="ARBA" id="ARBA00008914"/>
    </source>
</evidence>
<dbReference type="InterPro" id="IPR004358">
    <property type="entry name" value="Sig_transdc_His_kin-like_C"/>
</dbReference>
<keyword evidence="17" id="KW-0862">Zinc</keyword>
<dbReference type="Gene3D" id="1.20.120.160">
    <property type="entry name" value="HPT domain"/>
    <property type="match status" value="1"/>
</dbReference>
<feature type="transmembrane region" description="Helical" evidence="28">
    <location>
        <begin position="151"/>
        <end position="171"/>
    </location>
</feature>
<dbReference type="PROSITE" id="PS51123">
    <property type="entry name" value="OMPA_2"/>
    <property type="match status" value="1"/>
</dbReference>
<dbReference type="Gene3D" id="2.30.30.40">
    <property type="entry name" value="SH3 Domains"/>
    <property type="match status" value="1"/>
</dbReference>
<dbReference type="InterPro" id="IPR035891">
    <property type="entry name" value="CheY-binding_CheA"/>
</dbReference>
<proteinExistence type="inferred from homology"/>
<comment type="catalytic activity">
    <reaction evidence="1">
        <text>ATP + protein L-histidine = ADP + protein N-phospho-L-histidine.</text>
        <dbReference type="EC" id="2.7.13.3"/>
    </reaction>
</comment>
<dbReference type="GO" id="GO:1902600">
    <property type="term" value="P:proton transmembrane transport"/>
    <property type="evidence" value="ECO:0007669"/>
    <property type="project" value="UniProtKB-KW"/>
</dbReference>
<dbReference type="PROSITE" id="PS50109">
    <property type="entry name" value="HIS_KIN"/>
    <property type="match status" value="1"/>
</dbReference>
<keyword evidence="12" id="KW-0808">Transferase</keyword>
<keyword evidence="14" id="KW-0479">Metal-binding</keyword>
<feature type="domain" description="CheW-like" evidence="30">
    <location>
        <begin position="1224"/>
        <end position="1359"/>
    </location>
</feature>
<dbReference type="InterPro" id="IPR003594">
    <property type="entry name" value="HATPase_dom"/>
</dbReference>
<dbReference type="GO" id="GO:0005737">
    <property type="term" value="C:cytoplasm"/>
    <property type="evidence" value="ECO:0007669"/>
    <property type="project" value="UniProtKB-SubCell"/>
</dbReference>
<evidence type="ECO:0000256" key="21">
    <source>
        <dbReference type="ARBA" id="ARBA00023015"/>
    </source>
</evidence>
<dbReference type="GO" id="GO:0000155">
    <property type="term" value="F:phosphorelay sensor kinase activity"/>
    <property type="evidence" value="ECO:0007669"/>
    <property type="project" value="InterPro"/>
</dbReference>
<dbReference type="PRINTS" id="PR00344">
    <property type="entry name" value="BCTRLSENSOR"/>
</dbReference>
<dbReference type="Proteomes" id="UP000030106">
    <property type="component" value="Unassembled WGS sequence"/>
</dbReference>
<feature type="domain" description="HPt" evidence="31">
    <location>
        <begin position="694"/>
        <end position="798"/>
    </location>
</feature>
<sequence>MSEKSIVQEARDIQLAMELITLGARLQMLESETQLSRGRLIKLYKELRGSPPPKGMLPFSTDWFMTWEQNIHASMFCNAWQFLLRSGLCTGVDAVIKAYRLYLEQCPSQSDGPLLALTRAWTLVRFVESGYLVVLGTVFGGYMLTGGHLGALYQPAEFVIIGGAGIGAFIVGNNGKAIKGTLKALPLLFRRSKYTKSMYMDLMALLYRLMAKSRQQGMFSLERDIENPKESEIFASYPRILADTMMLDFIVDYLRLIISGNMNTFEIEALMDEEIETHESEAEIPANSLALMGDSLPAFGIVAAVMGVVHALASADRPAAELGALIAHAMVGTFLGILLAYGFISPLASVLRQKSAETTKMMQCVKVTLLSSLNGYAPPIAVEFGRKTLYSSERPSFIELEEHVRAAHPIVVVKRRKHKAHGGAAHGSWKIAYADFMTAMMAFFLVMWLISISSPKELAQIADYFRTPLAQAITGGQRIADSESPIPGGGDDVTQQQGEVKKQPNIEELRKRMEANRLKRIKGDLDQLIESDPKLRALRPHLQIDLVQEGLRIQIIDSQNRPMFKNGSAEVEPYMRDILRKIAPVLNGIPNKISLSGHTDDLPYANGERGYSNWELSADRANASRRELVAGGLDDGKVLRVIGMSSTMSLSKRGGGDAINRRISLLVLNKQTEDAIMHENSESDNQPLGVLQQDPTAAPANNTTFFDEADELLADMEQHLLDLVPEAPDSEQLNAIFRAAHSIKGGAGTFGFSILQETTHLMENLLDEARRGEMQLNTDIINLFLETKDIMQEQLDAYKNSEEPDAASFDYICKALRQLALEAKGEAPSAPAKLSVVETEQPASAPADNGGKLRVVIDGLKEAERDLMLEELGNLGTLSDVVKDAASVTATLETSVSEDDITAVLCFVIEPEQISFVPVAATSAPAVAETTSVAVPEAAAQTAVAVQKAGLPEPLTPATGRVERDKPAARASESTSIRVAVEKVDQLINLVGELVITQSMLAQRSNELDPVNHGDLITSMGQLQRNARDLQESVMSIRMMPMEYVFSRFPRLVRDLAGKLNKQVELTLMGSSTELDKSLIERIIDPLTHLVRNSLDHGIESPEKRRAAGKSEVGNLILSAEHQGGNICIEVTDDGAGLNRERILAKAISQGMPVSESMTDDEVGMLIFAPGFSTAEQVTDVSGRGVGMDVVKRNIQEMGGHVEIQSKAGAGTTIRILLPLTLAILDGMSVKVSDEVFILPLNAVMESLQPQEEDLHPLAGGERVLEVRGEYLPLVELWKVFDVQGAKTEATQGIVVILQSAGRRYALLVDQLIGQHQVVVKNLESNYRKVPGISAATILGDGSVALIVDVSALQGLNREQRLALTVA</sequence>
<evidence type="ECO:0000256" key="17">
    <source>
        <dbReference type="ARBA" id="ARBA00022833"/>
    </source>
</evidence>
<evidence type="ECO:0000256" key="23">
    <source>
        <dbReference type="ARBA" id="ARBA00023136"/>
    </source>
</evidence>
<keyword evidence="24" id="KW-0010">Activator</keyword>
<dbReference type="PROSITE" id="PS50894">
    <property type="entry name" value="HPT"/>
    <property type="match status" value="1"/>
</dbReference>
<keyword evidence="23 28" id="KW-0472">Membrane</keyword>
<dbReference type="GO" id="GO:0046872">
    <property type="term" value="F:metal ion binding"/>
    <property type="evidence" value="ECO:0007669"/>
    <property type="project" value="UniProtKB-KW"/>
</dbReference>
<dbReference type="Pfam" id="PF01627">
    <property type="entry name" value="Hpt"/>
    <property type="match status" value="1"/>
</dbReference>